<feature type="compositionally biased region" description="Low complexity" evidence="1">
    <location>
        <begin position="49"/>
        <end position="66"/>
    </location>
</feature>
<feature type="region of interest" description="Disordered" evidence="1">
    <location>
        <begin position="45"/>
        <end position="86"/>
    </location>
</feature>
<name>A0A4C1UJ20_EUMVA</name>
<feature type="region of interest" description="Disordered" evidence="1">
    <location>
        <begin position="106"/>
        <end position="130"/>
    </location>
</feature>
<evidence type="ECO:0000313" key="3">
    <source>
        <dbReference type="Proteomes" id="UP000299102"/>
    </source>
</evidence>
<comment type="caution">
    <text evidence="2">The sequence shown here is derived from an EMBL/GenBank/DDBJ whole genome shotgun (WGS) entry which is preliminary data.</text>
</comment>
<accession>A0A4C1UJ20</accession>
<evidence type="ECO:0000313" key="2">
    <source>
        <dbReference type="EMBL" id="GBP26418.1"/>
    </source>
</evidence>
<proteinExistence type="predicted"/>
<reference evidence="2 3" key="1">
    <citation type="journal article" date="2019" name="Commun. Biol.">
        <title>The bagworm genome reveals a unique fibroin gene that provides high tensile strength.</title>
        <authorList>
            <person name="Kono N."/>
            <person name="Nakamura H."/>
            <person name="Ohtoshi R."/>
            <person name="Tomita M."/>
            <person name="Numata K."/>
            <person name="Arakawa K."/>
        </authorList>
    </citation>
    <scope>NUCLEOTIDE SEQUENCE [LARGE SCALE GENOMIC DNA]</scope>
</reference>
<evidence type="ECO:0000256" key="1">
    <source>
        <dbReference type="SAM" id="MobiDB-lite"/>
    </source>
</evidence>
<dbReference type="EMBL" id="BGZK01000180">
    <property type="protein sequence ID" value="GBP26418.1"/>
    <property type="molecule type" value="Genomic_DNA"/>
</dbReference>
<dbReference type="AlphaFoldDB" id="A0A4C1UJ20"/>
<dbReference type="Proteomes" id="UP000299102">
    <property type="component" value="Unassembled WGS sequence"/>
</dbReference>
<organism evidence="2 3">
    <name type="scientific">Eumeta variegata</name>
    <name type="common">Bagworm moth</name>
    <name type="synonym">Eumeta japonica</name>
    <dbReference type="NCBI Taxonomy" id="151549"/>
    <lineage>
        <taxon>Eukaryota</taxon>
        <taxon>Metazoa</taxon>
        <taxon>Ecdysozoa</taxon>
        <taxon>Arthropoda</taxon>
        <taxon>Hexapoda</taxon>
        <taxon>Insecta</taxon>
        <taxon>Pterygota</taxon>
        <taxon>Neoptera</taxon>
        <taxon>Endopterygota</taxon>
        <taxon>Lepidoptera</taxon>
        <taxon>Glossata</taxon>
        <taxon>Ditrysia</taxon>
        <taxon>Tineoidea</taxon>
        <taxon>Psychidae</taxon>
        <taxon>Oiketicinae</taxon>
        <taxon>Eumeta</taxon>
    </lineage>
</organism>
<keyword evidence="3" id="KW-1185">Reference proteome</keyword>
<sequence>MLSTRMETGRVVGHTYPDSVHVRQWTCTESGCAIELRFPEIAGDQEELSVGTPTSSSTVTAVSGSDGEVKFAPRTRGGAEYGKRTGKGCGATTRVALMGALRIPGATRAHGGRDRGSLHAGGALPEIISP</sequence>
<protein>
    <submittedName>
        <fullName evidence="2">Uncharacterized protein</fullName>
    </submittedName>
</protein>
<gene>
    <name evidence="2" type="ORF">EVAR_75550_1</name>
</gene>